<keyword evidence="3" id="KW-1185">Reference proteome</keyword>
<evidence type="ECO:0000313" key="2">
    <source>
        <dbReference type="EMBL" id="NML75225.1"/>
    </source>
</evidence>
<dbReference type="InterPro" id="IPR009956">
    <property type="entry name" value="Post-segregation_anti-tox_CcdA"/>
</dbReference>
<keyword evidence="1" id="KW-1277">Toxin-antitoxin system</keyword>
<accession>A0A7Y0FWS8</accession>
<dbReference type="EMBL" id="JABBGK010000002">
    <property type="protein sequence ID" value="NML75225.1"/>
    <property type="molecule type" value="Genomic_DNA"/>
</dbReference>
<dbReference type="AlphaFoldDB" id="A0A7Y0FWS8"/>
<evidence type="ECO:0000256" key="1">
    <source>
        <dbReference type="ARBA" id="ARBA00022649"/>
    </source>
</evidence>
<protein>
    <submittedName>
        <fullName evidence="2">Type II toxin-antitoxin system CcdA family antitoxin</fullName>
    </submittedName>
</protein>
<sequence length="78" mass="8835">MAIASQPRKTVAVILDQSLIAEACDFSIDVSHAAEDGIAQAIEAEKERRWRIENAHAIRAEKEYIEKHGLPLANYWQF</sequence>
<reference evidence="2 3" key="1">
    <citation type="submission" date="2020-04" db="EMBL/GenBank/DDBJ databases">
        <title>Rhizobium sp. S-51 isolated from soil.</title>
        <authorList>
            <person name="Dahal R.H."/>
        </authorList>
    </citation>
    <scope>NUCLEOTIDE SEQUENCE [LARGE SCALE GENOMIC DNA]</scope>
    <source>
        <strain evidence="2 3">S-51</strain>
    </source>
</reference>
<organism evidence="2 3">
    <name type="scientific">Rhizobium terricola</name>
    <dbReference type="NCBI Taxonomy" id="2728849"/>
    <lineage>
        <taxon>Bacteria</taxon>
        <taxon>Pseudomonadati</taxon>
        <taxon>Pseudomonadota</taxon>
        <taxon>Alphaproteobacteria</taxon>
        <taxon>Hyphomicrobiales</taxon>
        <taxon>Rhizobiaceae</taxon>
        <taxon>Rhizobium/Agrobacterium group</taxon>
        <taxon>Rhizobium</taxon>
    </lineage>
</organism>
<dbReference type="Pfam" id="PF07362">
    <property type="entry name" value="CcdA"/>
    <property type="match status" value="1"/>
</dbReference>
<dbReference type="Proteomes" id="UP000541470">
    <property type="component" value="Unassembled WGS sequence"/>
</dbReference>
<proteinExistence type="predicted"/>
<gene>
    <name evidence="2" type="ORF">HHL25_13915</name>
</gene>
<name>A0A7Y0FWS8_9HYPH</name>
<comment type="caution">
    <text evidence="2">The sequence shown here is derived from an EMBL/GenBank/DDBJ whole genome shotgun (WGS) entry which is preliminary data.</text>
</comment>
<evidence type="ECO:0000313" key="3">
    <source>
        <dbReference type="Proteomes" id="UP000541470"/>
    </source>
</evidence>